<feature type="transmembrane region" description="Helical" evidence="8">
    <location>
        <begin position="173"/>
        <end position="194"/>
    </location>
</feature>
<dbReference type="GO" id="GO:0022857">
    <property type="term" value="F:transmembrane transporter activity"/>
    <property type="evidence" value="ECO:0007669"/>
    <property type="project" value="InterPro"/>
</dbReference>
<feature type="transmembrane region" description="Helical" evidence="8">
    <location>
        <begin position="105"/>
        <end position="125"/>
    </location>
</feature>
<feature type="transmembrane region" description="Helical" evidence="8">
    <location>
        <begin position="670"/>
        <end position="691"/>
    </location>
</feature>
<evidence type="ECO:0000259" key="9">
    <source>
        <dbReference type="PROSITE" id="PS50850"/>
    </source>
</evidence>
<evidence type="ECO:0000256" key="1">
    <source>
        <dbReference type="ARBA" id="ARBA00004141"/>
    </source>
</evidence>
<feature type="transmembrane region" description="Helical" evidence="8">
    <location>
        <begin position="200"/>
        <end position="219"/>
    </location>
</feature>
<sequence>MYTEESNHQMPSEMSSTNSNTTANANNMTTTMAATITTAATTSSIETADNVGKATGDGEKNVGGVVTFADSAEYDLIDSINIDDDLLGQFHEDAIKQAGVGYFQIFAALCTGLSLAADTVEFFVVPYILPSAEVELCIKDNEKGWLAKITLIGLALGGIGWGGLGDRIGRRRALLSAMSVHIIFSGVATFMPTYGTFMTARLFSAMGVSGAIPLAFVYIAECCPHISRSKWIGVLISAGALGGVYAALLAWIVVPTTGEMVVLENKEHFSAWHRFLLMCWVPAVCATISLIFIPESPRYLIEAGHDVEAMMVYQRIYKSNTRKNITGSGAITATTQYQLSELELPTKRPRRRGQCSGNCSPPSPSLSSSVNSSSNNNNNNNNHNHHHHHQCSNSTSGVLADITYSIEVFCNSFIQLFSASFLRITITLLVIWSAVGFGLYGLLLWCPEYLKVIRSVEYEQETIRLINKEYINQTFTSSLENRWYKNSKFINCKFNKMVFSHVDFVNCTFKSVDFISIKSSKTHFADSIIVNSKFLDTDLSAKIFIRCVLENNTKLSVISPCPTLDLDYNIYIEEALHGHLVAQIVIVVAAAFTGYFILTTTFQRTKIIGLSLLVIIIVAVCSLILVISKNNALAVLGFEGGLIAIFAMIWTIFTFITIELFPTHLRCTAFGLMAAAFRIFGLFGTAIYQTIVSAHLIIPPLLTAFTLAIVSIATFYLPNTNNVFL</sequence>
<feature type="compositionally biased region" description="Low complexity" evidence="7">
    <location>
        <begin position="12"/>
        <end position="25"/>
    </location>
</feature>
<evidence type="ECO:0000256" key="3">
    <source>
        <dbReference type="ARBA" id="ARBA00022448"/>
    </source>
</evidence>
<dbReference type="Pfam" id="PF00083">
    <property type="entry name" value="Sugar_tr"/>
    <property type="match status" value="1"/>
</dbReference>
<dbReference type="GO" id="GO:0016020">
    <property type="term" value="C:membrane"/>
    <property type="evidence" value="ECO:0007669"/>
    <property type="project" value="UniProtKB-SubCell"/>
</dbReference>
<dbReference type="InterPro" id="IPR055415">
    <property type="entry name" value="LD_SV2"/>
</dbReference>
<keyword evidence="3" id="KW-0813">Transport</keyword>
<keyword evidence="4 8" id="KW-0812">Transmembrane</keyword>
<feature type="transmembrane region" description="Helical" evidence="8">
    <location>
        <begin position="697"/>
        <end position="717"/>
    </location>
</feature>
<dbReference type="PANTHER" id="PTHR23511">
    <property type="entry name" value="SYNAPTIC VESICLE GLYCOPROTEIN 2"/>
    <property type="match status" value="1"/>
</dbReference>
<keyword evidence="6 8" id="KW-0472">Membrane</keyword>
<feature type="transmembrane region" description="Helical" evidence="8">
    <location>
        <begin position="633"/>
        <end position="658"/>
    </location>
</feature>
<organism evidence="10 11">
    <name type="scientific">Cotesia typhae</name>
    <dbReference type="NCBI Taxonomy" id="2053667"/>
    <lineage>
        <taxon>Eukaryota</taxon>
        <taxon>Metazoa</taxon>
        <taxon>Ecdysozoa</taxon>
        <taxon>Arthropoda</taxon>
        <taxon>Hexapoda</taxon>
        <taxon>Insecta</taxon>
        <taxon>Pterygota</taxon>
        <taxon>Neoptera</taxon>
        <taxon>Endopterygota</taxon>
        <taxon>Hymenoptera</taxon>
        <taxon>Apocrita</taxon>
        <taxon>Ichneumonoidea</taxon>
        <taxon>Braconidae</taxon>
        <taxon>Microgastrinae</taxon>
        <taxon>Cotesia</taxon>
    </lineage>
</organism>
<gene>
    <name evidence="10" type="ORF">G9C98_008201</name>
</gene>
<comment type="subcellular location">
    <subcellularLocation>
        <location evidence="1">Membrane</location>
        <topology evidence="1">Multi-pass membrane protein</topology>
    </subcellularLocation>
</comment>
<dbReference type="PANTHER" id="PTHR23511:SF34">
    <property type="entry name" value="SYNAPTIC VESICLE GLYCOPROTEIN 2"/>
    <property type="match status" value="1"/>
</dbReference>
<dbReference type="Proteomes" id="UP000729913">
    <property type="component" value="Unassembled WGS sequence"/>
</dbReference>
<feature type="transmembrane region" description="Helical" evidence="8">
    <location>
        <begin position="231"/>
        <end position="254"/>
    </location>
</feature>
<feature type="transmembrane region" description="Helical" evidence="8">
    <location>
        <begin position="607"/>
        <end position="627"/>
    </location>
</feature>
<name>A0A8J5VAW6_9HYME</name>
<dbReference type="EMBL" id="JAAOIC020000035">
    <property type="protein sequence ID" value="KAG8039558.1"/>
    <property type="molecule type" value="Genomic_DNA"/>
</dbReference>
<dbReference type="OrthoDB" id="433512at2759"/>
<reference evidence="10" key="2">
    <citation type="submission" date="2021-04" db="EMBL/GenBank/DDBJ databases">
        <title>Genome-wide patterns of bracovirus chromosomal integration into multiple host tissues during parasitism.</title>
        <authorList>
            <person name="Chebbi M.A.C."/>
        </authorList>
    </citation>
    <scope>NUCLEOTIDE SEQUENCE</scope>
    <source>
        <tissue evidence="10">Whole body</tissue>
    </source>
</reference>
<accession>A0A8J5VAW6</accession>
<protein>
    <recommendedName>
        <fullName evidence="9">Major facilitator superfamily (MFS) profile domain-containing protein</fullName>
    </recommendedName>
</protein>
<feature type="transmembrane region" description="Helical" evidence="8">
    <location>
        <begin position="274"/>
        <end position="293"/>
    </location>
</feature>
<feature type="compositionally biased region" description="Low complexity" evidence="7">
    <location>
        <begin position="355"/>
        <end position="382"/>
    </location>
</feature>
<dbReference type="InterPro" id="IPR020846">
    <property type="entry name" value="MFS_dom"/>
</dbReference>
<feature type="domain" description="Major facilitator superfamily (MFS) profile" evidence="9">
    <location>
        <begin position="107"/>
        <end position="721"/>
    </location>
</feature>
<feature type="region of interest" description="Disordered" evidence="7">
    <location>
        <begin position="346"/>
        <end position="390"/>
    </location>
</feature>
<evidence type="ECO:0000256" key="7">
    <source>
        <dbReference type="SAM" id="MobiDB-lite"/>
    </source>
</evidence>
<feature type="transmembrane region" description="Helical" evidence="8">
    <location>
        <begin position="145"/>
        <end position="164"/>
    </location>
</feature>
<dbReference type="AlphaFoldDB" id="A0A8J5VAW6"/>
<evidence type="ECO:0000256" key="8">
    <source>
        <dbReference type="SAM" id="Phobius"/>
    </source>
</evidence>
<keyword evidence="11" id="KW-1185">Reference proteome</keyword>
<dbReference type="InterPro" id="IPR005828">
    <property type="entry name" value="MFS_sugar_transport-like"/>
</dbReference>
<evidence type="ECO:0000256" key="4">
    <source>
        <dbReference type="ARBA" id="ARBA00022692"/>
    </source>
</evidence>
<dbReference type="Pfam" id="PF23894">
    <property type="entry name" value="LD_SV2"/>
    <property type="match status" value="1"/>
</dbReference>
<keyword evidence="5 8" id="KW-1133">Transmembrane helix</keyword>
<evidence type="ECO:0000256" key="2">
    <source>
        <dbReference type="ARBA" id="ARBA00008335"/>
    </source>
</evidence>
<evidence type="ECO:0000313" key="10">
    <source>
        <dbReference type="EMBL" id="KAG8039558.1"/>
    </source>
</evidence>
<evidence type="ECO:0000256" key="6">
    <source>
        <dbReference type="ARBA" id="ARBA00023136"/>
    </source>
</evidence>
<feature type="transmembrane region" description="Helical" evidence="8">
    <location>
        <begin position="580"/>
        <end position="598"/>
    </location>
</feature>
<reference evidence="10" key="1">
    <citation type="submission" date="2020-03" db="EMBL/GenBank/DDBJ databases">
        <authorList>
            <person name="Chebbi M.A."/>
            <person name="Drezen J.M."/>
        </authorList>
    </citation>
    <scope>NUCLEOTIDE SEQUENCE</scope>
    <source>
        <tissue evidence="10">Whole body</tissue>
    </source>
</reference>
<evidence type="ECO:0000313" key="11">
    <source>
        <dbReference type="Proteomes" id="UP000729913"/>
    </source>
</evidence>
<feature type="transmembrane region" description="Helical" evidence="8">
    <location>
        <begin position="421"/>
        <end position="445"/>
    </location>
</feature>
<proteinExistence type="inferred from homology"/>
<dbReference type="PROSITE" id="PS50850">
    <property type="entry name" value="MFS"/>
    <property type="match status" value="1"/>
</dbReference>
<comment type="similarity">
    <text evidence="2">Belongs to the major facilitator superfamily.</text>
</comment>
<evidence type="ECO:0000256" key="5">
    <source>
        <dbReference type="ARBA" id="ARBA00022989"/>
    </source>
</evidence>
<feature type="region of interest" description="Disordered" evidence="7">
    <location>
        <begin position="1"/>
        <end position="25"/>
    </location>
</feature>
<comment type="caution">
    <text evidence="10">The sequence shown here is derived from an EMBL/GenBank/DDBJ whole genome shotgun (WGS) entry which is preliminary data.</text>
</comment>